<dbReference type="InterPro" id="IPR023696">
    <property type="entry name" value="Ureohydrolase_dom_sf"/>
</dbReference>
<accession>A0A0L8N0D4</accession>
<gene>
    <name evidence="2" type="ORF">ADK75_09035</name>
</gene>
<organism evidence="2 3">
    <name type="scientific">Streptomyces virginiae</name>
    <name type="common">Streptomyces cinnamonensis</name>
    <dbReference type="NCBI Taxonomy" id="1961"/>
    <lineage>
        <taxon>Bacteria</taxon>
        <taxon>Bacillati</taxon>
        <taxon>Actinomycetota</taxon>
        <taxon>Actinomycetes</taxon>
        <taxon>Kitasatosporales</taxon>
        <taxon>Streptomycetaceae</taxon>
        <taxon>Streptomyces</taxon>
    </lineage>
</organism>
<evidence type="ECO:0000313" key="3">
    <source>
        <dbReference type="Proteomes" id="UP000037084"/>
    </source>
</evidence>
<proteinExistence type="predicted"/>
<sequence>MAASWTTPSCRPSTTRIPGGLTGSELEGVLRIALADERAVGLDVTIFNPRLDPGRALADRLCACRHRGRSARTGHGS</sequence>
<dbReference type="PATRIC" id="fig|1961.12.peg.2090"/>
<evidence type="ECO:0000313" key="2">
    <source>
        <dbReference type="EMBL" id="KOG56005.1"/>
    </source>
</evidence>
<comment type="caution">
    <text evidence="2">The sequence shown here is derived from an EMBL/GenBank/DDBJ whole genome shotgun (WGS) entry which is preliminary data.</text>
</comment>
<dbReference type="Proteomes" id="UP000037084">
    <property type="component" value="Unassembled WGS sequence"/>
</dbReference>
<evidence type="ECO:0000256" key="1">
    <source>
        <dbReference type="SAM" id="MobiDB-lite"/>
    </source>
</evidence>
<protein>
    <submittedName>
        <fullName evidence="2">Uncharacterized protein</fullName>
    </submittedName>
</protein>
<name>A0A0L8N0D4_STRVG</name>
<dbReference type="Gene3D" id="3.40.800.10">
    <property type="entry name" value="Ureohydrolase domain"/>
    <property type="match status" value="1"/>
</dbReference>
<dbReference type="EMBL" id="LGUV01000067">
    <property type="protein sequence ID" value="KOG56005.1"/>
    <property type="molecule type" value="Genomic_DNA"/>
</dbReference>
<feature type="compositionally biased region" description="Polar residues" evidence="1">
    <location>
        <begin position="1"/>
        <end position="16"/>
    </location>
</feature>
<dbReference type="SUPFAM" id="SSF52768">
    <property type="entry name" value="Arginase/deacetylase"/>
    <property type="match status" value="1"/>
</dbReference>
<feature type="region of interest" description="Disordered" evidence="1">
    <location>
        <begin position="1"/>
        <end position="21"/>
    </location>
</feature>
<reference evidence="3" key="1">
    <citation type="submission" date="2015-07" db="EMBL/GenBank/DDBJ databases">
        <authorList>
            <consortium name="Consortium for Microbial Forensics and Genomics (microFORGE)"/>
            <person name="Knight B.M."/>
            <person name="Roberts D.P."/>
            <person name="Lin D."/>
            <person name="Hari K."/>
            <person name="Fletcher J."/>
            <person name="Melcher U."/>
            <person name="Blagden T."/>
            <person name="Winegar R.A."/>
        </authorList>
    </citation>
    <scope>NUCLEOTIDE SEQUENCE [LARGE SCALE GENOMIC DNA]</scope>
    <source>
        <strain evidence="3">NRRL B-1447</strain>
    </source>
</reference>
<dbReference type="AlphaFoldDB" id="A0A0L8N0D4"/>